<evidence type="ECO:0000256" key="1">
    <source>
        <dbReference type="SAM" id="SignalP"/>
    </source>
</evidence>
<dbReference type="InterPro" id="IPR055097">
    <property type="entry name" value="Ig_NUP210_2nd"/>
</dbReference>
<dbReference type="PANTHER" id="PTHR23019:SF0">
    <property type="entry name" value="NUCLEAR PORE MEMBRANE GLYCOPROTEIN 210"/>
    <property type="match status" value="1"/>
</dbReference>
<feature type="signal peptide" evidence="1">
    <location>
        <begin position="1"/>
        <end position="18"/>
    </location>
</feature>
<name>A0A5K3FY95_MESCO</name>
<evidence type="ECO:0000259" key="2">
    <source>
        <dbReference type="Pfam" id="PF22962"/>
    </source>
</evidence>
<feature type="chain" id="PRO_5024450376" evidence="1">
    <location>
        <begin position="19"/>
        <end position="2163"/>
    </location>
</feature>
<dbReference type="InterPro" id="IPR056897">
    <property type="entry name" value="Ig_NUP210_4th"/>
</dbReference>
<dbReference type="Pfam" id="PF24991">
    <property type="entry name" value="Ig_NUP210_4th"/>
    <property type="match status" value="1"/>
</dbReference>
<evidence type="ECO:0000313" key="7">
    <source>
        <dbReference type="WBParaSite" id="MCU_011745-RA"/>
    </source>
</evidence>
<evidence type="ECO:0000259" key="3">
    <source>
        <dbReference type="Pfam" id="PF22963"/>
    </source>
</evidence>
<organism evidence="7">
    <name type="scientific">Mesocestoides corti</name>
    <name type="common">Flatworm</name>
    <dbReference type="NCBI Taxonomy" id="53468"/>
    <lineage>
        <taxon>Eukaryota</taxon>
        <taxon>Metazoa</taxon>
        <taxon>Spiralia</taxon>
        <taxon>Lophotrochozoa</taxon>
        <taxon>Platyhelminthes</taxon>
        <taxon>Cestoda</taxon>
        <taxon>Eucestoda</taxon>
        <taxon>Cyclophyllidea</taxon>
        <taxon>Mesocestoididae</taxon>
        <taxon>Mesocestoides</taxon>
    </lineage>
</organism>
<dbReference type="InterPro" id="IPR055098">
    <property type="entry name" value="Ig_NUP210_3rd"/>
</dbReference>
<feature type="domain" description="NUP210 Ig-like" evidence="5">
    <location>
        <begin position="119"/>
        <end position="229"/>
    </location>
</feature>
<dbReference type="WBParaSite" id="MCU_011745-RA">
    <property type="protein sequence ID" value="MCU_011745-RA"/>
    <property type="gene ID" value="MCU_011745"/>
</dbReference>
<evidence type="ECO:0000259" key="5">
    <source>
        <dbReference type="Pfam" id="PF22969"/>
    </source>
</evidence>
<keyword evidence="1" id="KW-0732">Signal</keyword>
<protein>
    <submittedName>
        <fullName evidence="7">Nucleoporin_C domain-containing protein</fullName>
    </submittedName>
</protein>
<feature type="domain" description="NUP210 Ig-like" evidence="4">
    <location>
        <begin position="21"/>
        <end position="110"/>
    </location>
</feature>
<dbReference type="Pfam" id="PF22963">
    <property type="entry name" value="Ig_NUP210_3rd"/>
    <property type="match status" value="1"/>
</dbReference>
<dbReference type="GO" id="GO:0005643">
    <property type="term" value="C:nuclear pore"/>
    <property type="evidence" value="ECO:0007669"/>
    <property type="project" value="TreeGrafter"/>
</dbReference>
<dbReference type="PANTHER" id="PTHR23019">
    <property type="entry name" value="NUCLEAR PORE MEMBRANE GLYCOPROTEIN GP210-RELATED"/>
    <property type="match status" value="1"/>
</dbReference>
<dbReference type="InterPro" id="IPR055096">
    <property type="entry name" value="Ig_NUP210_1st"/>
</dbReference>
<evidence type="ECO:0000259" key="4">
    <source>
        <dbReference type="Pfam" id="PF22967"/>
    </source>
</evidence>
<feature type="domain" description="NUP210 Ig-like" evidence="2">
    <location>
        <begin position="745"/>
        <end position="850"/>
    </location>
</feature>
<dbReference type="Pfam" id="PF22962">
    <property type="entry name" value="Ig_NUP210_7th"/>
    <property type="match status" value="1"/>
</dbReference>
<proteinExistence type="predicted"/>
<reference evidence="7" key="1">
    <citation type="submission" date="2019-11" db="UniProtKB">
        <authorList>
            <consortium name="WormBaseParasite"/>
        </authorList>
    </citation>
    <scope>IDENTIFICATION</scope>
</reference>
<dbReference type="Pfam" id="PF22967">
    <property type="entry name" value="Ig_NUP210_1st"/>
    <property type="match status" value="1"/>
</dbReference>
<sequence>MCLFACLVILLNSWLSGASEFKLSDSKLLLPYFSSASVNYTITGSGGSCYEWWSGTPEVVSVVPIGSVGNTCTDRASVTAVWQSPLRRTSTIYARDQVTGRVLKCDVIVDDIHSIKVDTTTQELYLHNTPESLVVIGYDEFGNTFSSLDGIPFEWKIHQASDQSSTINSNGVLRFLTWTESEYTTPSRIGLLEAEGMQGYMQLVSGLRTGSAVVSVVLREPAYSHVKPAKVRLLVMANAQLNPPVLYVMPNSIARFRVNVVRQDADEEISMPSPQYYLSVSDDSIVELEPETGAVITARKCGQTTVTLLDRNVEEAIHLLGSNPSDSNDTETQLLSYHRRPTSIVFVVEPAYFRFTVQPVGDGAQICVSAARHSSFSLTFGQGLYNHWTLETGKTYLLALELYDQNNHRLFPSDNIRISIMYPGDMFKAVNRTENGTVYTIVPLKTGTVTLKASLDGVVSKTGETKLLNHLISGSQEVVVYSPLTVLPKQLTIAWDFSENNSEGYALAAVGGSGDYVWTVLPTSSLPFAEIQSSGLEVVSVTSNGALFPKGLGSAVVVASDLRNPDMCSHSSIRVNSLSTVNFSPGRAEVYLPKHPLLADEARISSLLSTRSISEDVKDLIPDSLVDRIPQDPQEKMAKSILSVGLTAMDTEGNTITNCHNLPIKVRPLDSSIVSVLPGVYYLPPTTKGLNGSNVCAFVRLFGLREGFTELGVFYSSGERSKENKVPARFPVAVYKDITFLAEGSVIAVAVGSSRRISHIHGPNPWRLDPGLHFVELDVVTQSGGKTKPTVRQQPKPLVSQNNNSITGYSFILRCESSGSFQLNVIIGNHPSSTNPVPAVLSASITLICDIPSKIHLVPHLVLPALPENFPPCPFTNRSFEDSEDFIPFSNNAPLKIEIVFAGLSGYELTGVDSINARTHLLSETEKIDEIVSVLEPQILTFRPFSDVDVARPANPYLIITPRTLGESAGRLRVQVVASHRWPGEQSVELEATLPLKMSPKVEIKPLGDFQLLLHHEAVVDIHLSHGSGFFHFNIFSLDSMSALSNQTCLSIYPHLDHKSGGSRTLRDFSLRPKCKGKVIIRVTDLCFPAGLAFPGDTKLKPGEIGLAIDERLVSIVGLGSLRLFAPSQLELLSKAPVYVRAFDTDGKVLSARFASLLDLRLISSSDGQSPESYSQIVSPCPDAPPDSDNLGLPHSIVSSTDFWLPPPTDCPHELPGIARFNLCGQSLGPSKLKALSGNVTSNVEVVNVFAPLSLKPCNLNLLLGAAHKMTTSGGPSSRSIAFQVTPERGGRPNLRTIQVHEEGEESGVVLRAELGQTGSATVSAKATSSTGYTDLDTSDFDAWGLTSPPASLSSEASCLVNVVALAGVRIGCSLPTSDRTSGSRTLVASTNSNSTMGGVPVWAEGVAAIENDLVVTPMGLADVQPPLHFSWGLSPPMPNSPAHLVHWLSQLNVDPDDINLSSGMVLVGVAPGQVKLQLTVFTEGGASTGQLVSFSSDGRDGLHPVNKLSAEVVFTIVPHLRLLNPPRQNPRLLISPNSQIQLKLPSHILADGGTDYTINCPSDSPPSLLQLSPGGFLESGAHGRCDAWSNWRLKDCRCHLRIDYSSMSTSSVGRKERTLQSLAFDVVVKPPLYLLARAQPGHHSLLKPSTGLPFGGPYPIILSFHDELGEAFDAVAEEFLSFRIRAHRSNLLDYSVVSDGSGSHHPLGRLMLRLTPPLHADLTTLQSATTIQLTYSNSLMADETTILAPSYLTIPTGPPLDVCGNSELTVGQWACLPILPQGDGIWSSSDPSLLWIDNQSLFMLPLRAGHVHIQFTPKGKGEVRTSLLGKVLVKNVCSSPNMRLESKNSDSSFMSVGLDSSHEVFLRFGHSLTKPSSNGSCADSLSITRISDLSPLMCSAHLELGGIGEHHQARSAYLPNWLRAFLFAERYAIDSGVIVESNIVTAIADPIAYSSDFRAQLVPSPLETGMWTCIIRSGSPGDYPRLATLPPGSRLVVEVQGVCGTAVDESTKEVIAKLDLKLVPGFKVLVPPLHLSPTDGLVLTPRVPKGNLLVFIPPATLAQMESAANIDQPLKARSQRPDLLAISSAPRPVHSVSHVKAALDRISGEHNQDVGGQGLGGLLKNLSLMMENEAEISPEQAFGNGLVWMVGIKSLPTKTGVV</sequence>
<evidence type="ECO:0000259" key="6">
    <source>
        <dbReference type="Pfam" id="PF24991"/>
    </source>
</evidence>
<feature type="domain" description="NUP210 fourth Ig-like" evidence="6">
    <location>
        <begin position="386"/>
        <end position="463"/>
    </location>
</feature>
<feature type="domain" description="NUP210 Ig-like" evidence="3">
    <location>
        <begin position="238"/>
        <end position="315"/>
    </location>
</feature>
<dbReference type="InterPro" id="IPR055099">
    <property type="entry name" value="Ig_NUP210_7th"/>
</dbReference>
<accession>A0A5K3FY95</accession>
<dbReference type="InterPro" id="IPR045197">
    <property type="entry name" value="NUP210-like"/>
</dbReference>
<dbReference type="Pfam" id="PF22969">
    <property type="entry name" value="Ig_NUP210_2nd"/>
    <property type="match status" value="1"/>
</dbReference>